<evidence type="ECO:0000313" key="3">
    <source>
        <dbReference type="EMBL" id="QKD84521.1"/>
    </source>
</evidence>
<name>A0A6M8BLF6_9CYAN</name>
<feature type="transmembrane region" description="Helical" evidence="2">
    <location>
        <begin position="12"/>
        <end position="33"/>
    </location>
</feature>
<evidence type="ECO:0008006" key="5">
    <source>
        <dbReference type="Google" id="ProtNLM"/>
    </source>
</evidence>
<dbReference type="InterPro" id="IPR040377">
    <property type="entry name" value="Ssl2009-like"/>
</dbReference>
<dbReference type="KEGG" id="theu:HPC62_22115"/>
<feature type="compositionally biased region" description="Basic and acidic residues" evidence="1">
    <location>
        <begin position="36"/>
        <end position="49"/>
    </location>
</feature>
<organism evidence="3 4">
    <name type="scientific">Thermoleptolyngbya sichuanensis A183</name>
    <dbReference type="NCBI Taxonomy" id="2737172"/>
    <lineage>
        <taxon>Bacteria</taxon>
        <taxon>Bacillati</taxon>
        <taxon>Cyanobacteriota</taxon>
        <taxon>Cyanophyceae</taxon>
        <taxon>Oculatellales</taxon>
        <taxon>Oculatellaceae</taxon>
        <taxon>Thermoleptolyngbya</taxon>
        <taxon>Thermoleptolyngbya sichuanensis</taxon>
    </lineage>
</organism>
<dbReference type="RefSeq" id="WP_068510187.1">
    <property type="nucleotide sequence ID" value="NZ_CP053661.1"/>
</dbReference>
<protein>
    <recommendedName>
        <fullName evidence="5">YtxH domain-containing protein</fullName>
    </recommendedName>
</protein>
<feature type="region of interest" description="Disordered" evidence="1">
    <location>
        <begin position="36"/>
        <end position="62"/>
    </location>
</feature>
<keyword evidence="2" id="KW-1133">Transmembrane helix</keyword>
<dbReference type="EMBL" id="CP053661">
    <property type="protein sequence ID" value="QKD84521.1"/>
    <property type="molecule type" value="Genomic_DNA"/>
</dbReference>
<feature type="compositionally biased region" description="Basic and acidic residues" evidence="1">
    <location>
        <begin position="90"/>
        <end position="101"/>
    </location>
</feature>
<sequence length="101" mass="10979">MSQQDNFFGGFWVGAIVGGVVGGVLGVLVAPRLSRQDSLESKKGDRHLPLSEQNSEDSRRGLEDKIAQLNDAIDDVRQQLGGVNGGNRVEGMERVRGDRPY</sequence>
<evidence type="ECO:0000313" key="4">
    <source>
        <dbReference type="Proteomes" id="UP000505210"/>
    </source>
</evidence>
<keyword evidence="2" id="KW-0812">Transmembrane</keyword>
<dbReference type="PANTHER" id="PTHR34048">
    <property type="entry name" value="LOW-DENSITY RECEPTOR-LIKE PROTEIN"/>
    <property type="match status" value="1"/>
</dbReference>
<proteinExistence type="predicted"/>
<dbReference type="PANTHER" id="PTHR34048:SF3">
    <property type="entry name" value="LOW-DENSITY RECEPTOR-LIKE PROTEIN"/>
    <property type="match status" value="1"/>
</dbReference>
<evidence type="ECO:0000256" key="1">
    <source>
        <dbReference type="SAM" id="MobiDB-lite"/>
    </source>
</evidence>
<keyword evidence="4" id="KW-1185">Reference proteome</keyword>
<keyword evidence="2" id="KW-0472">Membrane</keyword>
<feature type="region of interest" description="Disordered" evidence="1">
    <location>
        <begin position="80"/>
        <end position="101"/>
    </location>
</feature>
<dbReference type="Proteomes" id="UP000505210">
    <property type="component" value="Chromosome"/>
</dbReference>
<reference evidence="3 4" key="1">
    <citation type="submission" date="2020-05" db="EMBL/GenBank/DDBJ databases">
        <title>Complete genome sequence of of a novel Thermoleptolyngbya strain isolated from hot springs of Ganzi, Sichuan China.</title>
        <authorList>
            <person name="Tang J."/>
            <person name="Daroch M."/>
            <person name="Li L."/>
            <person name="Waleron K."/>
            <person name="Waleron M."/>
            <person name="Waleron M."/>
        </authorList>
    </citation>
    <scope>NUCLEOTIDE SEQUENCE [LARGE SCALE GENOMIC DNA]</scope>
    <source>
        <strain evidence="3 4">PKUAC-SCTA183</strain>
    </source>
</reference>
<accession>A0A6M8BLF6</accession>
<evidence type="ECO:0000256" key="2">
    <source>
        <dbReference type="SAM" id="Phobius"/>
    </source>
</evidence>
<gene>
    <name evidence="3" type="ORF">HPC62_22115</name>
</gene>
<dbReference type="AlphaFoldDB" id="A0A6M8BLF6"/>